<dbReference type="NCBIfam" id="NF038228">
    <property type="entry name" value="IcmH_DotU_IVB"/>
    <property type="match status" value="1"/>
</dbReference>
<organism evidence="4 5">
    <name type="scientific">Spartinivicinus poritis</name>
    <dbReference type="NCBI Taxonomy" id="2994640"/>
    <lineage>
        <taxon>Bacteria</taxon>
        <taxon>Pseudomonadati</taxon>
        <taxon>Pseudomonadota</taxon>
        <taxon>Gammaproteobacteria</taxon>
        <taxon>Oceanospirillales</taxon>
        <taxon>Zooshikellaceae</taxon>
        <taxon>Spartinivicinus</taxon>
    </lineage>
</organism>
<dbReference type="Proteomes" id="UP001528823">
    <property type="component" value="Unassembled WGS sequence"/>
</dbReference>
<name>A0ABT5UGF3_9GAMM</name>
<feature type="domain" description="Type IV / VI secretion system DotU" evidence="3">
    <location>
        <begin position="71"/>
        <end position="273"/>
    </location>
</feature>
<gene>
    <name evidence="4" type="primary">icmH</name>
    <name evidence="4" type="ORF">ORQ98_26285</name>
</gene>
<keyword evidence="2" id="KW-1133">Transmembrane helix</keyword>
<dbReference type="EMBL" id="JAPMOU010000065">
    <property type="protein sequence ID" value="MDE1465474.1"/>
    <property type="molecule type" value="Genomic_DNA"/>
</dbReference>
<keyword evidence="5" id="KW-1185">Reference proteome</keyword>
<feature type="region of interest" description="Disordered" evidence="1">
    <location>
        <begin position="1"/>
        <end position="49"/>
    </location>
</feature>
<dbReference type="InterPro" id="IPR038522">
    <property type="entry name" value="T4/T6SS_DotU_sf"/>
</dbReference>
<sequence>MDGFDENSDKTVVNFNQSAGQPVKPTPGRRNRGMAPQPMAPSGQPVYQSQPATFSDEWQQVVSREVTGVNPLVNAASPLINMGVRLRSQAQESNVDQLRDMLCQEIKNFEMKARQQNIEEKVVGASRYVLCTYLDETIALTPWGSQAQWSKRSLLSIFHGETWGGEKFFVLLERLRTDAHRNQDLLELMYILISLGFEGKFRVLDRGNVKLEELRDDLYRQLRMLKGDHERELSTQWRGIQDRRNVLIRFVPLWVVAVVGAVIVLGMYSGFAYFLNKETVALEAGFKPLVKEGRVIPEEIEPEEKTPESKTEAKATEEQSATAEDDFTPEE</sequence>
<evidence type="ECO:0000259" key="3">
    <source>
        <dbReference type="Pfam" id="PF09850"/>
    </source>
</evidence>
<dbReference type="PANTHER" id="PTHR38033">
    <property type="entry name" value="MEMBRANE PROTEIN-RELATED"/>
    <property type="match status" value="1"/>
</dbReference>
<evidence type="ECO:0000256" key="1">
    <source>
        <dbReference type="SAM" id="MobiDB-lite"/>
    </source>
</evidence>
<evidence type="ECO:0000313" key="4">
    <source>
        <dbReference type="EMBL" id="MDE1465474.1"/>
    </source>
</evidence>
<dbReference type="NCBIfam" id="TIGR03349">
    <property type="entry name" value="IV_VI_DotU"/>
    <property type="match status" value="1"/>
</dbReference>
<dbReference type="Pfam" id="PF09850">
    <property type="entry name" value="DotU"/>
    <property type="match status" value="1"/>
</dbReference>
<dbReference type="Gene3D" id="1.25.40.590">
    <property type="entry name" value="Type IV / VI secretion system, DotU"/>
    <property type="match status" value="1"/>
</dbReference>
<reference evidence="4 5" key="1">
    <citation type="submission" date="2022-11" db="EMBL/GenBank/DDBJ databases">
        <title>Spartinivicinus poritis sp. nov., isolated from scleractinian coral Porites lutea.</title>
        <authorList>
            <person name="Zhang G."/>
            <person name="Cai L."/>
            <person name="Wei Q."/>
        </authorList>
    </citation>
    <scope>NUCLEOTIDE SEQUENCE [LARGE SCALE GENOMIC DNA]</scope>
    <source>
        <strain evidence="4 5">A2-2</strain>
    </source>
</reference>
<feature type="region of interest" description="Disordered" evidence="1">
    <location>
        <begin position="297"/>
        <end position="331"/>
    </location>
</feature>
<keyword evidence="2" id="KW-0812">Transmembrane</keyword>
<evidence type="ECO:0000256" key="2">
    <source>
        <dbReference type="SAM" id="Phobius"/>
    </source>
</evidence>
<feature type="compositionally biased region" description="Polar residues" evidence="1">
    <location>
        <begin position="10"/>
        <end position="20"/>
    </location>
</feature>
<comment type="caution">
    <text evidence="4">The sequence shown here is derived from an EMBL/GenBank/DDBJ whole genome shotgun (WGS) entry which is preliminary data.</text>
</comment>
<protein>
    <submittedName>
        <fullName evidence="4">Type IVB secretion system protein IcmH/DotU</fullName>
    </submittedName>
</protein>
<accession>A0ABT5UGF3</accession>
<keyword evidence="2" id="KW-0472">Membrane</keyword>
<dbReference type="RefSeq" id="WP_274691781.1">
    <property type="nucleotide sequence ID" value="NZ_JAPMOU010000065.1"/>
</dbReference>
<feature type="transmembrane region" description="Helical" evidence="2">
    <location>
        <begin position="246"/>
        <end position="268"/>
    </location>
</feature>
<feature type="compositionally biased region" description="Basic and acidic residues" evidence="1">
    <location>
        <begin position="297"/>
        <end position="317"/>
    </location>
</feature>
<dbReference type="PANTHER" id="PTHR38033:SF1">
    <property type="entry name" value="DOTU FAMILY TYPE IV_VI SECRETION SYSTEM PROTEIN"/>
    <property type="match status" value="1"/>
</dbReference>
<dbReference type="InterPro" id="IPR017732">
    <property type="entry name" value="T4/T6SS_DotU"/>
</dbReference>
<proteinExistence type="predicted"/>
<evidence type="ECO:0000313" key="5">
    <source>
        <dbReference type="Proteomes" id="UP001528823"/>
    </source>
</evidence>